<protein>
    <recommendedName>
        <fullName evidence="3">Armadillo-like helical domain-containing protein</fullName>
    </recommendedName>
</protein>
<evidence type="ECO:0000313" key="1">
    <source>
        <dbReference type="EMBL" id="CDK28864.1"/>
    </source>
</evidence>
<dbReference type="HOGENOM" id="CLU_384045_0_0_1"/>
<proteinExistence type="predicted"/>
<dbReference type="EMBL" id="HG793130">
    <property type="protein sequence ID" value="CDK28864.1"/>
    <property type="molecule type" value="Genomic_DNA"/>
</dbReference>
<evidence type="ECO:0008006" key="3">
    <source>
        <dbReference type="Google" id="ProtNLM"/>
    </source>
</evidence>
<sequence length="720" mass="82227">MHRLKAESQGLEHRVSSVLDVYGTLLDFSIPKDETYWRVFFQFQCSSAAFLAFLDNCVVRSTRIADSPEKLAILGTHTFHPQYVPIIQQFLLNTVTTLEAYREVDADLDSGFESESVLVSEDLEMVLNAFVTVGMFVQWLGDPARPWASASSLKENVFSELLEPQTLIRLTHVVLWGIKVCSRDDYREWLSVEHDSRGFEARLAVKLAATKLYLKLHWCVQNTSIAIQKNAGTLQSLLDVLVLKDLMDEEKKHMIGYEGLGDTLRLIVLVGLGDFHSELDIDNSSAINYTISQFLLVGLRLLYNHSPDLLVQHEEQSGFLSWISSKIMTSESYDAYLRNYLEDDMDAYYTRIKPDADDDDWNDDIPGLEYAELVPILIILNDLILHCEPYEQSLVISETGIGTFELIVSLGSFLVQNQRGSENNTRCVRLIFQIFDAFITRRPELLVSNEFRKESVKLCYQKFPFIKPHGASEHSLAEPASHATTVKVAFAVLDVFQGEMRFGLTRRTFDISFVRRLNANVFTLVTSLIDLGIVGFPKRGSEYCYYNWTDFWNSKFMMLRFLVRLNARDQISGIKKPITQELCAMEYLLTLGSRSSDSKWNDPSSILPQLVYKLFENSSCVRQAWEAVRETSDGLEDFPLIGGLLKQLDKMLIFSKQLGYESIMDQILEYLNETERDLEKGQQSLDTLYLQIASQSGVVSDEALHRECVEMIRSSDTLFL</sequence>
<dbReference type="AlphaFoldDB" id="W6MQ51"/>
<dbReference type="Proteomes" id="UP000019384">
    <property type="component" value="Unassembled WGS sequence"/>
</dbReference>
<evidence type="ECO:0000313" key="2">
    <source>
        <dbReference type="Proteomes" id="UP000019384"/>
    </source>
</evidence>
<accession>W6MQ51</accession>
<organism evidence="1 2">
    <name type="scientific">Kuraishia capsulata CBS 1993</name>
    <dbReference type="NCBI Taxonomy" id="1382522"/>
    <lineage>
        <taxon>Eukaryota</taxon>
        <taxon>Fungi</taxon>
        <taxon>Dikarya</taxon>
        <taxon>Ascomycota</taxon>
        <taxon>Saccharomycotina</taxon>
        <taxon>Pichiomycetes</taxon>
        <taxon>Pichiales</taxon>
        <taxon>Pichiaceae</taxon>
        <taxon>Kuraishia</taxon>
    </lineage>
</organism>
<gene>
    <name evidence="1" type="ORF">KUCA_T00004849001</name>
</gene>
<reference evidence="1" key="1">
    <citation type="submission" date="2013-12" db="EMBL/GenBank/DDBJ databases">
        <authorList>
            <person name="Genoscope - CEA"/>
        </authorList>
    </citation>
    <scope>NUCLEOTIDE SEQUENCE</scope>
    <source>
        <strain evidence="1">CBS 1993</strain>
    </source>
</reference>
<name>W6MQ51_9ASCO</name>
<reference evidence="1" key="2">
    <citation type="submission" date="2014-02" db="EMBL/GenBank/DDBJ databases">
        <title>Complete DNA sequence of /Kuraishia capsulata/ illustrates novel genomic features among budding yeasts (/Saccharomycotina/).</title>
        <authorList>
            <person name="Morales L."/>
            <person name="Noel B."/>
            <person name="Porcel B."/>
            <person name="Marcet-Houben M."/>
            <person name="Hullo M-F."/>
            <person name="Sacerdot C."/>
            <person name="Tekaia F."/>
            <person name="Leh-Louis V."/>
            <person name="Despons L."/>
            <person name="Khanna V."/>
            <person name="Aury J-M."/>
            <person name="Barbe V."/>
            <person name="Couloux A."/>
            <person name="Labadie K."/>
            <person name="Pelletier E."/>
            <person name="Souciet J-L."/>
            <person name="Boekhout T."/>
            <person name="Gabaldon T."/>
            <person name="Wincker P."/>
            <person name="Dujon B."/>
        </authorList>
    </citation>
    <scope>NUCLEOTIDE SEQUENCE</scope>
    <source>
        <strain evidence="1">CBS 1993</strain>
    </source>
</reference>
<dbReference type="RefSeq" id="XP_022460854.1">
    <property type="nucleotide sequence ID" value="XM_022605976.1"/>
</dbReference>
<dbReference type="GeneID" id="34522242"/>
<keyword evidence="2" id="KW-1185">Reference proteome</keyword>